<dbReference type="SUPFAM" id="SSF56059">
    <property type="entry name" value="Glutathione synthetase ATP-binding domain-like"/>
    <property type="match status" value="1"/>
</dbReference>
<dbReference type="AlphaFoldDB" id="A0A1B1UPW6"/>
<dbReference type="OrthoDB" id="9801162at2"/>
<protein>
    <recommendedName>
        <fullName evidence="2">ATP-grasp domain-containing protein</fullName>
    </recommendedName>
</protein>
<dbReference type="RefSeq" id="WP_065731996.1">
    <property type="nucleotide sequence ID" value="NZ_CP016428.1"/>
</dbReference>
<dbReference type="Gene3D" id="3.30.1490.20">
    <property type="entry name" value="ATP-grasp fold, A domain"/>
    <property type="match status" value="1"/>
</dbReference>
<dbReference type="KEGG" id="bic:LMTR13_36730"/>
<reference evidence="3 4" key="1">
    <citation type="submission" date="2016-07" db="EMBL/GenBank/DDBJ databases">
        <title>Complete genome sequence of Bradyrhizobium icense LMTR 13T, a potential inoculant strain isolated from lima bean (Phaseolus lunatus) in Peru.</title>
        <authorList>
            <person name="Ormeno-Orrillo E."/>
            <person name="Duran D."/>
            <person name="Rogel M.A."/>
            <person name="Rey L."/>
            <person name="Imperial J."/>
            <person name="Ruiz-Argueso T."/>
            <person name="Martinez-Romero E."/>
        </authorList>
    </citation>
    <scope>NUCLEOTIDE SEQUENCE [LARGE SCALE GENOMIC DNA]</scope>
    <source>
        <strain evidence="3 4">LMTR 13</strain>
    </source>
</reference>
<proteinExistence type="predicted"/>
<feature type="domain" description="ATP-grasp" evidence="2">
    <location>
        <begin position="124"/>
        <end position="304"/>
    </location>
</feature>
<dbReference type="PROSITE" id="PS50975">
    <property type="entry name" value="ATP_GRASP"/>
    <property type="match status" value="1"/>
</dbReference>
<keyword evidence="1" id="KW-0547">Nucleotide-binding</keyword>
<dbReference type="InterPro" id="IPR013815">
    <property type="entry name" value="ATP_grasp_subdomain_1"/>
</dbReference>
<dbReference type="GO" id="GO:0046872">
    <property type="term" value="F:metal ion binding"/>
    <property type="evidence" value="ECO:0007669"/>
    <property type="project" value="InterPro"/>
</dbReference>
<accession>A0A1B1UPW6</accession>
<keyword evidence="4" id="KW-1185">Reference proteome</keyword>
<dbReference type="Gene3D" id="3.30.470.20">
    <property type="entry name" value="ATP-grasp fold, B domain"/>
    <property type="match status" value="1"/>
</dbReference>
<dbReference type="InterPro" id="IPR011761">
    <property type="entry name" value="ATP-grasp"/>
</dbReference>
<evidence type="ECO:0000313" key="3">
    <source>
        <dbReference type="EMBL" id="ANW04860.1"/>
    </source>
</evidence>
<dbReference type="GO" id="GO:0005524">
    <property type="term" value="F:ATP binding"/>
    <property type="evidence" value="ECO:0007669"/>
    <property type="project" value="UniProtKB-UniRule"/>
</dbReference>
<gene>
    <name evidence="3" type="ORF">LMTR13_36730</name>
</gene>
<evidence type="ECO:0000256" key="1">
    <source>
        <dbReference type="PROSITE-ProRule" id="PRU00409"/>
    </source>
</evidence>
<dbReference type="EMBL" id="CP016428">
    <property type="protein sequence ID" value="ANW04860.1"/>
    <property type="molecule type" value="Genomic_DNA"/>
</dbReference>
<organism evidence="3 4">
    <name type="scientific">Bradyrhizobium icense</name>
    <dbReference type="NCBI Taxonomy" id="1274631"/>
    <lineage>
        <taxon>Bacteria</taxon>
        <taxon>Pseudomonadati</taxon>
        <taxon>Pseudomonadota</taxon>
        <taxon>Alphaproteobacteria</taxon>
        <taxon>Hyphomicrobiales</taxon>
        <taxon>Nitrobacteraceae</taxon>
        <taxon>Bradyrhizobium</taxon>
    </lineage>
</organism>
<sequence>MLDPAKPLRVLVSEGSSTSAREVVTILGLSGHYVEICDPSPWCLSRFSRFVRKFHRCPGLRDDPAGYLAFVERQLADRKFDVLLPTHEQGFLFARVGQRIEGRAGIALPSFESYRQAHSKAGFSRLLDRLGLPQPPTRIVKSAQGVRDAVRFPAVVKTSVGTASRGIWFVRSADDLMSALHDLGGGDAFAGEVLVQDLVAGTTEKAQSVFCRGRMLGFHAYRQIAAGVGGGEAIKQSVNRPVVRAYVEQIGRALDWHGALSVDYIVPDVDTAPLLIDCNPRLVEPMNAYRSGVDLVGLLLLISLGETPAPLLASREGVLTRLAMQALLGCAARGGTRPDILRECLHLAAARGPYAGSSEELTPVQSDWISAVPLAVTAAVLAVSPKLAIKLALGGFGAHLLDAMSIRVIESEGFYQHNSSSPAKAGDDGGE</sequence>
<name>A0A1B1UPW6_9BRAD</name>
<evidence type="ECO:0000259" key="2">
    <source>
        <dbReference type="PROSITE" id="PS50975"/>
    </source>
</evidence>
<dbReference type="Proteomes" id="UP000092839">
    <property type="component" value="Chromosome"/>
</dbReference>
<keyword evidence="1" id="KW-0067">ATP-binding</keyword>
<evidence type="ECO:0000313" key="4">
    <source>
        <dbReference type="Proteomes" id="UP000092839"/>
    </source>
</evidence>
<dbReference type="STRING" id="1274631.LMTR13_36730"/>